<dbReference type="PANTHER" id="PTHR46060">
    <property type="entry name" value="MARINER MOS1 TRANSPOSASE-LIKE PROTEIN"/>
    <property type="match status" value="1"/>
</dbReference>
<dbReference type="Gene3D" id="3.30.420.10">
    <property type="entry name" value="Ribonuclease H-like superfamily/Ribonuclease H"/>
    <property type="match status" value="1"/>
</dbReference>
<dbReference type="OrthoDB" id="6622399at2759"/>
<evidence type="ECO:0000313" key="1">
    <source>
        <dbReference type="EMBL" id="GFQ92058.1"/>
    </source>
</evidence>
<evidence type="ECO:0000313" key="2">
    <source>
        <dbReference type="Proteomes" id="UP000887116"/>
    </source>
</evidence>
<keyword evidence="2" id="KW-1185">Reference proteome</keyword>
<accession>A0A8X6L357</accession>
<proteinExistence type="predicted"/>
<sequence>MNKEIQRKCPPLANRKDEILHHHNARRHVARNTAYKIAALSCETLPQPAYTSDIVPSDHYLFRSLRNFLDGNEFINYEG</sequence>
<dbReference type="Proteomes" id="UP000887116">
    <property type="component" value="Unassembled WGS sequence"/>
</dbReference>
<dbReference type="InterPro" id="IPR052709">
    <property type="entry name" value="Transposase-MT_Hybrid"/>
</dbReference>
<name>A0A8X6L357_TRICU</name>
<dbReference type="EMBL" id="BMAO01013970">
    <property type="protein sequence ID" value="GFQ92058.1"/>
    <property type="molecule type" value="Genomic_DNA"/>
</dbReference>
<comment type="caution">
    <text evidence="1">The sequence shown here is derived from an EMBL/GenBank/DDBJ whole genome shotgun (WGS) entry which is preliminary data.</text>
</comment>
<protein>
    <submittedName>
        <fullName evidence="1">Uncharacterized protein</fullName>
    </submittedName>
</protein>
<dbReference type="GO" id="GO:0003676">
    <property type="term" value="F:nucleic acid binding"/>
    <property type="evidence" value="ECO:0007669"/>
    <property type="project" value="InterPro"/>
</dbReference>
<dbReference type="PANTHER" id="PTHR46060:SF1">
    <property type="entry name" value="MARINER MOS1 TRANSPOSASE-LIKE PROTEIN"/>
    <property type="match status" value="1"/>
</dbReference>
<gene>
    <name evidence="1" type="ORF">TNCT_178061</name>
</gene>
<dbReference type="AlphaFoldDB" id="A0A8X6L357"/>
<dbReference type="InterPro" id="IPR036397">
    <property type="entry name" value="RNaseH_sf"/>
</dbReference>
<reference evidence="1" key="1">
    <citation type="submission" date="2020-07" db="EMBL/GenBank/DDBJ databases">
        <title>Multicomponent nature underlies the extraordinary mechanical properties of spider dragline silk.</title>
        <authorList>
            <person name="Kono N."/>
            <person name="Nakamura H."/>
            <person name="Mori M."/>
            <person name="Yoshida Y."/>
            <person name="Ohtoshi R."/>
            <person name="Malay A.D."/>
            <person name="Moran D.A.P."/>
            <person name="Tomita M."/>
            <person name="Numata K."/>
            <person name="Arakawa K."/>
        </authorList>
    </citation>
    <scope>NUCLEOTIDE SEQUENCE</scope>
</reference>
<organism evidence="1 2">
    <name type="scientific">Trichonephila clavata</name>
    <name type="common">Joro spider</name>
    <name type="synonym">Nephila clavata</name>
    <dbReference type="NCBI Taxonomy" id="2740835"/>
    <lineage>
        <taxon>Eukaryota</taxon>
        <taxon>Metazoa</taxon>
        <taxon>Ecdysozoa</taxon>
        <taxon>Arthropoda</taxon>
        <taxon>Chelicerata</taxon>
        <taxon>Arachnida</taxon>
        <taxon>Araneae</taxon>
        <taxon>Araneomorphae</taxon>
        <taxon>Entelegynae</taxon>
        <taxon>Araneoidea</taxon>
        <taxon>Nephilidae</taxon>
        <taxon>Trichonephila</taxon>
    </lineage>
</organism>